<reference evidence="3 4" key="1">
    <citation type="submission" date="2024-02" db="EMBL/GenBank/DDBJ databases">
        <authorList>
            <person name="Chen Y."/>
            <person name="Shah S."/>
            <person name="Dougan E. K."/>
            <person name="Thang M."/>
            <person name="Chan C."/>
        </authorList>
    </citation>
    <scope>NUCLEOTIDE SEQUENCE [LARGE SCALE GENOMIC DNA]</scope>
</reference>
<keyword evidence="4" id="KW-1185">Reference proteome</keyword>
<organism evidence="3 4">
    <name type="scientific">Durusdinium trenchii</name>
    <dbReference type="NCBI Taxonomy" id="1381693"/>
    <lineage>
        <taxon>Eukaryota</taxon>
        <taxon>Sar</taxon>
        <taxon>Alveolata</taxon>
        <taxon>Dinophyceae</taxon>
        <taxon>Suessiales</taxon>
        <taxon>Symbiodiniaceae</taxon>
        <taxon>Durusdinium</taxon>
    </lineage>
</organism>
<feature type="region of interest" description="Disordered" evidence="1">
    <location>
        <begin position="1"/>
        <end position="40"/>
    </location>
</feature>
<accession>A0ABP0PM52</accession>
<keyword evidence="2" id="KW-1133">Transmembrane helix</keyword>
<comment type="caution">
    <text evidence="3">The sequence shown here is derived from an EMBL/GenBank/DDBJ whole genome shotgun (WGS) entry which is preliminary data.</text>
</comment>
<keyword evidence="2" id="KW-0812">Transmembrane</keyword>
<dbReference type="Proteomes" id="UP001642464">
    <property type="component" value="Unassembled WGS sequence"/>
</dbReference>
<feature type="compositionally biased region" description="Basic and acidic residues" evidence="1">
    <location>
        <begin position="1"/>
        <end position="13"/>
    </location>
</feature>
<dbReference type="EMBL" id="CAXAMM010037435">
    <property type="protein sequence ID" value="CAK9077111.1"/>
    <property type="molecule type" value="Genomic_DNA"/>
</dbReference>
<evidence type="ECO:0000313" key="4">
    <source>
        <dbReference type="Proteomes" id="UP001642464"/>
    </source>
</evidence>
<feature type="transmembrane region" description="Helical" evidence="2">
    <location>
        <begin position="47"/>
        <end position="68"/>
    </location>
</feature>
<keyword evidence="2" id="KW-0472">Membrane</keyword>
<evidence type="ECO:0000256" key="1">
    <source>
        <dbReference type="SAM" id="MobiDB-lite"/>
    </source>
</evidence>
<name>A0ABP0PM52_9DINO</name>
<evidence type="ECO:0000313" key="3">
    <source>
        <dbReference type="EMBL" id="CAK9077111.1"/>
    </source>
</evidence>
<gene>
    <name evidence="3" type="ORF">SCF082_LOCUS37045</name>
</gene>
<feature type="non-terminal residue" evidence="3">
    <location>
        <position position="84"/>
    </location>
</feature>
<feature type="non-terminal residue" evidence="3">
    <location>
        <position position="1"/>
    </location>
</feature>
<proteinExistence type="predicted"/>
<protein>
    <submittedName>
        <fullName evidence="3">Katanin p80 WD40 repeat-containing subunit B1-like</fullName>
    </submittedName>
</protein>
<evidence type="ECO:0000256" key="2">
    <source>
        <dbReference type="SAM" id="Phobius"/>
    </source>
</evidence>
<feature type="compositionally biased region" description="Basic and acidic residues" evidence="1">
    <location>
        <begin position="23"/>
        <end position="40"/>
    </location>
</feature>
<sequence>AQEDKSKAAAREAEQEEAIQEAKQAKARAEADANSMEEHSDLNQNRYLKYGLLVATLVAWGSLIGLLWSRYKHQELHDHHLNMI</sequence>